<dbReference type="Proteomes" id="UP000184188">
    <property type="component" value="Unassembled WGS sequence"/>
</dbReference>
<name>A0A1L9SHJ6_9EURO</name>
<dbReference type="SUPFAM" id="SSF50814">
    <property type="entry name" value="Lipocalins"/>
    <property type="match status" value="1"/>
</dbReference>
<dbReference type="InterPro" id="IPR053037">
    <property type="entry name" value="Pericyclase_pydY-like"/>
</dbReference>
<dbReference type="OrthoDB" id="425354at2759"/>
<dbReference type="GeneID" id="34613056"/>
<dbReference type="AlphaFoldDB" id="A0A1L9SHJ6"/>
<dbReference type="VEuPathDB" id="FungiDB:ASPZODRAFT_16273"/>
<organism evidence="1 2">
    <name type="scientific">Penicilliopsis zonata CBS 506.65</name>
    <dbReference type="NCBI Taxonomy" id="1073090"/>
    <lineage>
        <taxon>Eukaryota</taxon>
        <taxon>Fungi</taxon>
        <taxon>Dikarya</taxon>
        <taxon>Ascomycota</taxon>
        <taxon>Pezizomycotina</taxon>
        <taxon>Eurotiomycetes</taxon>
        <taxon>Eurotiomycetidae</taxon>
        <taxon>Eurotiales</taxon>
        <taxon>Aspergillaceae</taxon>
        <taxon>Penicilliopsis</taxon>
    </lineage>
</organism>
<dbReference type="RefSeq" id="XP_022581024.1">
    <property type="nucleotide sequence ID" value="XM_022726592.1"/>
</dbReference>
<keyword evidence="2" id="KW-1185">Reference proteome</keyword>
<dbReference type="PANTHER" id="PTHR38115:SF1">
    <property type="entry name" value="LIPOCALIN-LIKE DOMAIN-CONTAINING PROTEIN"/>
    <property type="match status" value="1"/>
</dbReference>
<dbReference type="EMBL" id="KV878342">
    <property type="protein sequence ID" value="OJJ46514.1"/>
    <property type="molecule type" value="Genomic_DNA"/>
</dbReference>
<dbReference type="PANTHER" id="PTHR38115">
    <property type="entry name" value="LIPOCALIN-LIKE DOMAIN-CONTAINING PROTEIN"/>
    <property type="match status" value="1"/>
</dbReference>
<evidence type="ECO:0000313" key="2">
    <source>
        <dbReference type="Proteomes" id="UP000184188"/>
    </source>
</evidence>
<evidence type="ECO:0000313" key="1">
    <source>
        <dbReference type="EMBL" id="OJJ46514.1"/>
    </source>
</evidence>
<sequence>MAIPSHITAENFSGRFILNKTLSDNPDAVLAIQGIGYLMRKTMAMATPQMDVHQSTDDSGTVHLTLAVTVGGKEANNELSMDWNPVTKEDGPFGAVERRSRYCAISEIDLACSGANASFLKGQTLADGHTPSAWLEEAAGQRNIQLYGKGVKDGWTYEQVWGFEEIGGKRYHTRRIVAVHGNKDARARYVYEFVN</sequence>
<gene>
    <name evidence="1" type="ORF">ASPZODRAFT_16273</name>
</gene>
<proteinExistence type="predicted"/>
<protein>
    <submittedName>
        <fullName evidence="1">Uncharacterized protein</fullName>
    </submittedName>
</protein>
<accession>A0A1L9SHJ6</accession>
<reference evidence="2" key="1">
    <citation type="journal article" date="2017" name="Genome Biol.">
        <title>Comparative genomics reveals high biological diversity and specific adaptations in the industrially and medically important fungal genus Aspergillus.</title>
        <authorList>
            <person name="de Vries R.P."/>
            <person name="Riley R."/>
            <person name="Wiebenga A."/>
            <person name="Aguilar-Osorio G."/>
            <person name="Amillis S."/>
            <person name="Uchima C.A."/>
            <person name="Anderluh G."/>
            <person name="Asadollahi M."/>
            <person name="Askin M."/>
            <person name="Barry K."/>
            <person name="Battaglia E."/>
            <person name="Bayram O."/>
            <person name="Benocci T."/>
            <person name="Braus-Stromeyer S.A."/>
            <person name="Caldana C."/>
            <person name="Canovas D."/>
            <person name="Cerqueira G.C."/>
            <person name="Chen F."/>
            <person name="Chen W."/>
            <person name="Choi C."/>
            <person name="Clum A."/>
            <person name="Dos Santos R.A."/>
            <person name="Damasio A.R."/>
            <person name="Diallinas G."/>
            <person name="Emri T."/>
            <person name="Fekete E."/>
            <person name="Flipphi M."/>
            <person name="Freyberg S."/>
            <person name="Gallo A."/>
            <person name="Gournas C."/>
            <person name="Habgood R."/>
            <person name="Hainaut M."/>
            <person name="Harispe M.L."/>
            <person name="Henrissat B."/>
            <person name="Hilden K.S."/>
            <person name="Hope R."/>
            <person name="Hossain A."/>
            <person name="Karabika E."/>
            <person name="Karaffa L."/>
            <person name="Karanyi Z."/>
            <person name="Krasevec N."/>
            <person name="Kuo A."/>
            <person name="Kusch H."/>
            <person name="LaButti K."/>
            <person name="Lagendijk E.L."/>
            <person name="Lapidus A."/>
            <person name="Levasseur A."/>
            <person name="Lindquist E."/>
            <person name="Lipzen A."/>
            <person name="Logrieco A.F."/>
            <person name="MacCabe A."/>
            <person name="Maekelae M.R."/>
            <person name="Malavazi I."/>
            <person name="Melin P."/>
            <person name="Meyer V."/>
            <person name="Mielnichuk N."/>
            <person name="Miskei M."/>
            <person name="Molnar A.P."/>
            <person name="Mule G."/>
            <person name="Ngan C.Y."/>
            <person name="Orejas M."/>
            <person name="Orosz E."/>
            <person name="Ouedraogo J.P."/>
            <person name="Overkamp K.M."/>
            <person name="Park H.-S."/>
            <person name="Perrone G."/>
            <person name="Piumi F."/>
            <person name="Punt P.J."/>
            <person name="Ram A.F."/>
            <person name="Ramon A."/>
            <person name="Rauscher S."/>
            <person name="Record E."/>
            <person name="Riano-Pachon D.M."/>
            <person name="Robert V."/>
            <person name="Roehrig J."/>
            <person name="Ruller R."/>
            <person name="Salamov A."/>
            <person name="Salih N.S."/>
            <person name="Samson R.A."/>
            <person name="Sandor E."/>
            <person name="Sanguinetti M."/>
            <person name="Schuetze T."/>
            <person name="Sepcic K."/>
            <person name="Shelest E."/>
            <person name="Sherlock G."/>
            <person name="Sophianopoulou V."/>
            <person name="Squina F.M."/>
            <person name="Sun H."/>
            <person name="Susca A."/>
            <person name="Todd R.B."/>
            <person name="Tsang A."/>
            <person name="Unkles S.E."/>
            <person name="van de Wiele N."/>
            <person name="van Rossen-Uffink D."/>
            <person name="Oliveira J.V."/>
            <person name="Vesth T.C."/>
            <person name="Visser J."/>
            <person name="Yu J.-H."/>
            <person name="Zhou M."/>
            <person name="Andersen M.R."/>
            <person name="Archer D.B."/>
            <person name="Baker S.E."/>
            <person name="Benoit I."/>
            <person name="Brakhage A.A."/>
            <person name="Braus G.H."/>
            <person name="Fischer R."/>
            <person name="Frisvad J.C."/>
            <person name="Goldman G.H."/>
            <person name="Houbraken J."/>
            <person name="Oakley B."/>
            <person name="Pocsi I."/>
            <person name="Scazzocchio C."/>
            <person name="Seiboth B."/>
            <person name="vanKuyk P.A."/>
            <person name="Wortman J."/>
            <person name="Dyer P.S."/>
            <person name="Grigoriev I.V."/>
        </authorList>
    </citation>
    <scope>NUCLEOTIDE SEQUENCE [LARGE SCALE GENOMIC DNA]</scope>
    <source>
        <strain evidence="2">CBS 506.65</strain>
    </source>
</reference>
<dbReference type="Gene3D" id="2.40.128.20">
    <property type="match status" value="1"/>
</dbReference>
<dbReference type="InterPro" id="IPR012674">
    <property type="entry name" value="Calycin"/>
</dbReference>